<dbReference type="OrthoDB" id="9801086at2"/>
<dbReference type="InterPro" id="IPR019243">
    <property type="entry name" value="DUF2202"/>
</dbReference>
<dbReference type="CDD" id="cd01048">
    <property type="entry name" value="Ferritin_like_AB2"/>
    <property type="match status" value="1"/>
</dbReference>
<gene>
    <name evidence="2" type="ORF">E1J38_007015</name>
</gene>
<accession>A0A562YE69</accession>
<dbReference type="InterPro" id="IPR009078">
    <property type="entry name" value="Ferritin-like_SF"/>
</dbReference>
<dbReference type="Proteomes" id="UP000295814">
    <property type="component" value="Unassembled WGS sequence"/>
</dbReference>
<dbReference type="PROSITE" id="PS51257">
    <property type="entry name" value="PROKAR_LIPOPROTEIN"/>
    <property type="match status" value="1"/>
</dbReference>
<dbReference type="RefSeq" id="WP_133355336.1">
    <property type="nucleotide sequence ID" value="NZ_SMZJ02000004.1"/>
</dbReference>
<dbReference type="SUPFAM" id="SSF47240">
    <property type="entry name" value="Ferritin-like"/>
    <property type="match status" value="1"/>
</dbReference>
<evidence type="ECO:0000313" key="2">
    <source>
        <dbReference type="EMBL" id="TWO32613.1"/>
    </source>
</evidence>
<organism evidence="2 3">
    <name type="scientific">Seonamhaeicola sediminis</name>
    <dbReference type="NCBI Taxonomy" id="2528206"/>
    <lineage>
        <taxon>Bacteria</taxon>
        <taxon>Pseudomonadati</taxon>
        <taxon>Bacteroidota</taxon>
        <taxon>Flavobacteriia</taxon>
        <taxon>Flavobacteriales</taxon>
        <taxon>Flavobacteriaceae</taxon>
    </lineage>
</organism>
<dbReference type="InterPro" id="IPR012347">
    <property type="entry name" value="Ferritin-like"/>
</dbReference>
<feature type="domain" description="DUF2202" evidence="1">
    <location>
        <begin position="52"/>
        <end position="209"/>
    </location>
</feature>
<protein>
    <submittedName>
        <fullName evidence="2">DUF2202 domain-containing protein</fullName>
    </submittedName>
</protein>
<dbReference type="AlphaFoldDB" id="A0A562YE69"/>
<evidence type="ECO:0000259" key="1">
    <source>
        <dbReference type="Pfam" id="PF09968"/>
    </source>
</evidence>
<keyword evidence="3" id="KW-1185">Reference proteome</keyword>
<comment type="caution">
    <text evidence="2">The sequence shown here is derived from an EMBL/GenBank/DDBJ whole genome shotgun (WGS) entry which is preliminary data.</text>
</comment>
<reference evidence="2 3" key="1">
    <citation type="submission" date="2019-07" db="EMBL/GenBank/DDBJ databases">
        <title>Seonamhaeicola sp. W255 draft genome.</title>
        <authorList>
            <person name="Zhang X.-Y."/>
            <person name="Zhang R."/>
            <person name="Zhong Y.-L."/>
            <person name="Du Z.-J."/>
        </authorList>
    </citation>
    <scope>NUCLEOTIDE SEQUENCE [LARGE SCALE GENOMIC DNA]</scope>
    <source>
        <strain evidence="2 3">W255</strain>
    </source>
</reference>
<sequence>MKKLIIPSNLITILLTLSILGCSSSSDVQDIIQDDIIQEDITEQEETFGDEDKDALLFMLEEEKLARDTYTFLGDLWAINQFNNIKQSEQTHMNAIVNLLENNDIQYTILPYGEFNNQELQALYDEFKTNGATSKAKALQIGATIEDLDIVDLQNFIDKMSNSSIVSVFKSLQCGSRNHLRSFVKAIENNGDTYTPQYLSSTEYSSIINDTQEKCNQ</sequence>
<evidence type="ECO:0000313" key="3">
    <source>
        <dbReference type="Proteomes" id="UP000295814"/>
    </source>
</evidence>
<name>A0A562YE69_9FLAO</name>
<proteinExistence type="predicted"/>
<dbReference type="Pfam" id="PF09968">
    <property type="entry name" value="DUF2202"/>
    <property type="match status" value="1"/>
</dbReference>
<dbReference type="EMBL" id="SMZJ02000004">
    <property type="protein sequence ID" value="TWO32613.1"/>
    <property type="molecule type" value="Genomic_DNA"/>
</dbReference>
<dbReference type="Gene3D" id="1.20.1260.10">
    <property type="match status" value="1"/>
</dbReference>